<dbReference type="PROSITE" id="PS51192">
    <property type="entry name" value="HELICASE_ATP_BIND_1"/>
    <property type="match status" value="1"/>
</dbReference>
<evidence type="ECO:0000256" key="1">
    <source>
        <dbReference type="ARBA" id="ARBA00022801"/>
    </source>
</evidence>
<dbReference type="InterPro" id="IPR038718">
    <property type="entry name" value="SNF2-like_sf"/>
</dbReference>
<feature type="domain" description="Helicase ATP-binding" evidence="2">
    <location>
        <begin position="472"/>
        <end position="634"/>
    </location>
</feature>
<sequence>MWRDAGAAEPDPDADEFPEALARALARKFRHRVTVSLPNGDGTLAEVTVPALALAPDAAAELLLNLSLGPVVADAVAGDLRFLAHVARGVHRWARAGRVVPDLQRADGQWWVRWQLVGGERQRAWLAELAVAMPAVLRVSGGGRKALEDLIVELTDPIVRRMLGAHPGEHPGEHPMLRALATGTPFVEGTQQIADELVRWRGTLAVDEPELVLRLIEPDDDAAPAGDGTDPLWRLEVCLRPTGEAPRPVPVHLADPDAVRLGVRKLGEAMTAYPRLRGLPSDSRSLDLLLPLEVVTDLVAHGARELAEAGITLLLPRAWSVVAPSLRLRVTSPSVLVDTDDRAVGLNQLVSYNWELALGDVVLSAREMAELTRTKADLVQLRGQWVQAQGGALADAVAYVTKRGAGEDSTLADLLGELAVLDAPPIPVDEITSTGWVAGLLDSAVAPATIPVPPGLEATLRPYQRRGLDWLAYMSGLGLGGILADDMGLGKTVQLLALLAHEQATGVAGPTLLVCPMSVVGNWQREAARFTPGLRVHVHHGADRLRGDDLGAVVAGHDLVVTTYALLARDVEVLRELRWRRVVLDEAQHIKNSATAQARAARAIPAAHRLALTGTPVENRLDELRSILDFANPRMLGSPQQFRARFAIPIERSQDETALARLRTVTSPFVLRRVKTDPEVISDLPEKFEMTVRANLTAEQAALYKAVLDDMMEKLKDKEGVARKGAVLAALTRLKQVCNHPAHFLGDGSPVLRRGRHRSGKLGLVEDIVDSVLADGERVLLFTQFREFGSIVAPYLAERFGTEVPFLHGGVPRGRRDAMVHDFQSGGPGSAPIMLLSLKAGGTGLNLTAANHVVHLDRWWNPAVENQATDRAFRIGQRRDVQVRKMVCVGTLEERIDAMLGNKAELADLAVPTGENWITEMSNDELRALMTLGDEAVGE</sequence>
<dbReference type="GO" id="GO:0004386">
    <property type="term" value="F:helicase activity"/>
    <property type="evidence" value="ECO:0007669"/>
    <property type="project" value="UniProtKB-KW"/>
</dbReference>
<dbReference type="SUPFAM" id="SSF52540">
    <property type="entry name" value="P-loop containing nucleoside triphosphate hydrolases"/>
    <property type="match status" value="2"/>
</dbReference>
<dbReference type="SMART" id="SM00487">
    <property type="entry name" value="DEXDc"/>
    <property type="match status" value="1"/>
</dbReference>
<dbReference type="RefSeq" id="WP_378419644.1">
    <property type="nucleotide sequence ID" value="NZ_JBHSFO010000014.1"/>
</dbReference>
<keyword evidence="4" id="KW-0347">Helicase</keyword>
<name>A0ABV9FXQ4_9NOCA</name>
<keyword evidence="4" id="KW-0067">ATP-binding</keyword>
<organism evidence="4 5">
    <name type="scientific">Rhodococcus kronopolitis</name>
    <dbReference type="NCBI Taxonomy" id="1460226"/>
    <lineage>
        <taxon>Bacteria</taxon>
        <taxon>Bacillati</taxon>
        <taxon>Actinomycetota</taxon>
        <taxon>Actinomycetes</taxon>
        <taxon>Mycobacteriales</taxon>
        <taxon>Nocardiaceae</taxon>
        <taxon>Rhodococcus</taxon>
    </lineage>
</organism>
<comment type="caution">
    <text evidence="4">The sequence shown here is derived from an EMBL/GenBank/DDBJ whole genome shotgun (WGS) entry which is preliminary data.</text>
</comment>
<dbReference type="PANTHER" id="PTHR10799">
    <property type="entry name" value="SNF2/RAD54 HELICASE FAMILY"/>
    <property type="match status" value="1"/>
</dbReference>
<dbReference type="InterPro" id="IPR049730">
    <property type="entry name" value="SNF2/RAD54-like_C"/>
</dbReference>
<keyword evidence="1 4" id="KW-0378">Hydrolase</keyword>
<dbReference type="InterPro" id="IPR022138">
    <property type="entry name" value="DUF3670"/>
</dbReference>
<dbReference type="EMBL" id="JBHSFO010000014">
    <property type="protein sequence ID" value="MFC4605783.1"/>
    <property type="molecule type" value="Genomic_DNA"/>
</dbReference>
<feature type="domain" description="Helicase C-terminal" evidence="3">
    <location>
        <begin position="764"/>
        <end position="922"/>
    </location>
</feature>
<keyword evidence="5" id="KW-1185">Reference proteome</keyword>
<dbReference type="InterPro" id="IPR014001">
    <property type="entry name" value="Helicase_ATP-bd"/>
</dbReference>
<dbReference type="InterPro" id="IPR001650">
    <property type="entry name" value="Helicase_C-like"/>
</dbReference>
<dbReference type="Pfam" id="PF00271">
    <property type="entry name" value="Helicase_C"/>
    <property type="match status" value="1"/>
</dbReference>
<dbReference type="Gene3D" id="3.40.50.300">
    <property type="entry name" value="P-loop containing nucleotide triphosphate hydrolases"/>
    <property type="match status" value="1"/>
</dbReference>
<dbReference type="EC" id="3.6.4.-" evidence="4"/>
<evidence type="ECO:0000313" key="5">
    <source>
        <dbReference type="Proteomes" id="UP001595914"/>
    </source>
</evidence>
<dbReference type="InterPro" id="IPR000330">
    <property type="entry name" value="SNF2_N"/>
</dbReference>
<evidence type="ECO:0000313" key="4">
    <source>
        <dbReference type="EMBL" id="MFC4605783.1"/>
    </source>
</evidence>
<dbReference type="PROSITE" id="PS51194">
    <property type="entry name" value="HELICASE_CTER"/>
    <property type="match status" value="1"/>
</dbReference>
<reference evidence="5" key="1">
    <citation type="journal article" date="2019" name="Int. J. Syst. Evol. Microbiol.">
        <title>The Global Catalogue of Microorganisms (GCM) 10K type strain sequencing project: providing services to taxonomists for standard genome sequencing and annotation.</title>
        <authorList>
            <consortium name="The Broad Institute Genomics Platform"/>
            <consortium name="The Broad Institute Genome Sequencing Center for Infectious Disease"/>
            <person name="Wu L."/>
            <person name="Ma J."/>
        </authorList>
    </citation>
    <scope>NUCLEOTIDE SEQUENCE [LARGE SCALE GENOMIC DNA]</scope>
    <source>
        <strain evidence="5">CCUG 54520</strain>
    </source>
</reference>
<dbReference type="GO" id="GO:0016787">
    <property type="term" value="F:hydrolase activity"/>
    <property type="evidence" value="ECO:0007669"/>
    <property type="project" value="UniProtKB-KW"/>
</dbReference>
<dbReference type="Gene3D" id="3.40.50.10810">
    <property type="entry name" value="Tandem AAA-ATPase domain"/>
    <property type="match status" value="1"/>
</dbReference>
<gene>
    <name evidence="4" type="ORF">ACFO6S_18950</name>
</gene>
<dbReference type="CDD" id="cd18793">
    <property type="entry name" value="SF2_C_SNF"/>
    <property type="match status" value="1"/>
</dbReference>
<evidence type="ECO:0000259" key="3">
    <source>
        <dbReference type="PROSITE" id="PS51194"/>
    </source>
</evidence>
<keyword evidence="4" id="KW-0547">Nucleotide-binding</keyword>
<dbReference type="Proteomes" id="UP001595914">
    <property type="component" value="Unassembled WGS sequence"/>
</dbReference>
<evidence type="ECO:0000259" key="2">
    <source>
        <dbReference type="PROSITE" id="PS51192"/>
    </source>
</evidence>
<dbReference type="InterPro" id="IPR027417">
    <property type="entry name" value="P-loop_NTPase"/>
</dbReference>
<protein>
    <submittedName>
        <fullName evidence="4">DEAD/DEAH box helicase</fullName>
        <ecNumber evidence="4">3.6.4.-</ecNumber>
    </submittedName>
</protein>
<accession>A0ABV9FXQ4</accession>
<dbReference type="Pfam" id="PF00176">
    <property type="entry name" value="SNF2-rel_dom"/>
    <property type="match status" value="1"/>
</dbReference>
<dbReference type="Pfam" id="PF12419">
    <property type="entry name" value="DUF3670"/>
    <property type="match status" value="1"/>
</dbReference>
<proteinExistence type="predicted"/>
<dbReference type="SMART" id="SM00490">
    <property type="entry name" value="HELICc"/>
    <property type="match status" value="1"/>
</dbReference>